<protein>
    <submittedName>
        <fullName evidence="2">Uncharacterized protein</fullName>
    </submittedName>
</protein>
<comment type="caution">
    <text evidence="2">The sequence shown here is derived from an EMBL/GenBank/DDBJ whole genome shotgun (WGS) entry which is preliminary data.</text>
</comment>
<accession>M0N2M9</accession>
<evidence type="ECO:0000313" key="3">
    <source>
        <dbReference type="Proteomes" id="UP000011625"/>
    </source>
</evidence>
<evidence type="ECO:0000313" key="2">
    <source>
        <dbReference type="EMBL" id="EMA50950.1"/>
    </source>
</evidence>
<dbReference type="OrthoDB" id="242713at2157"/>
<organism evidence="2 3">
    <name type="scientific">Halococcus salifodinae DSM 8989</name>
    <dbReference type="NCBI Taxonomy" id="1227456"/>
    <lineage>
        <taxon>Archaea</taxon>
        <taxon>Methanobacteriati</taxon>
        <taxon>Methanobacteriota</taxon>
        <taxon>Stenosarchaea group</taxon>
        <taxon>Halobacteria</taxon>
        <taxon>Halobacteriales</taxon>
        <taxon>Halococcaceae</taxon>
        <taxon>Halococcus</taxon>
    </lineage>
</organism>
<gene>
    <name evidence="2" type="ORF">C450_14807</name>
</gene>
<keyword evidence="3" id="KW-1185">Reference proteome</keyword>
<dbReference type="PATRIC" id="fig|1227456.3.peg.3005"/>
<reference evidence="2 3" key="1">
    <citation type="journal article" date="2014" name="PLoS Genet.">
        <title>Phylogenetically driven sequencing of extremely halophilic archaea reveals strategies for static and dynamic osmo-response.</title>
        <authorList>
            <person name="Becker E.A."/>
            <person name="Seitzer P.M."/>
            <person name="Tritt A."/>
            <person name="Larsen D."/>
            <person name="Krusor M."/>
            <person name="Yao A.I."/>
            <person name="Wu D."/>
            <person name="Madern D."/>
            <person name="Eisen J.A."/>
            <person name="Darling A.E."/>
            <person name="Facciotti M.T."/>
        </authorList>
    </citation>
    <scope>NUCLEOTIDE SEQUENCE [LARGE SCALE GENOMIC DNA]</scope>
    <source>
        <strain evidence="2 3">DSM 8989</strain>
    </source>
</reference>
<dbReference type="EMBL" id="AOME01000070">
    <property type="protein sequence ID" value="EMA50950.1"/>
    <property type="molecule type" value="Genomic_DNA"/>
</dbReference>
<dbReference type="SUPFAM" id="SSF58104">
    <property type="entry name" value="Methyl-accepting chemotaxis protein (MCP) signaling domain"/>
    <property type="match status" value="1"/>
</dbReference>
<evidence type="ECO:0000256" key="1">
    <source>
        <dbReference type="SAM" id="MobiDB-lite"/>
    </source>
</evidence>
<dbReference type="RefSeq" id="WP_005044598.1">
    <property type="nucleotide sequence ID" value="NZ_AOME01000070.1"/>
</dbReference>
<dbReference type="Proteomes" id="UP000011625">
    <property type="component" value="Unassembled WGS sequence"/>
</dbReference>
<dbReference type="Gene3D" id="1.10.287.1490">
    <property type="match status" value="1"/>
</dbReference>
<feature type="region of interest" description="Disordered" evidence="1">
    <location>
        <begin position="118"/>
        <end position="141"/>
    </location>
</feature>
<name>M0N2M9_9EURY</name>
<proteinExistence type="predicted"/>
<dbReference type="AlphaFoldDB" id="M0N2M9"/>
<sequence>MSDTDTPSEVAVASDGITVRKATATDEFPVPAVTFDFISERDDTAVVRMVDAAPDDVVLDDIGFNPDYGGDHWSIEDGYAVFERRLAPGEEYQTVYGVRNADLDPEQFVIDPVLDVTSADTPEADHDDTEPSEKAATATTAGANGVGAALAAELRNDDLSSADRELLTEEFGQQDSETVRLSHLQSRISDLEAYTDALEAFIDDHGTGHEAIEDLSDRLDTIETEIDDLADRTDENTTEIERVTERTAENATEIESVVDHTDENAAEIDGIDDRLDETAADVDDLADRTEENATDIDALDKGIADVQAEIEETQAWIDDLRDEIEEIDAWRGRISNVFGEGSVTEAESED</sequence>